<gene>
    <name evidence="7" type="ORF">M422DRAFT_29668</name>
</gene>
<dbReference type="PANTHER" id="PTHR10350">
    <property type="entry name" value="NUCLEAR PORE COMPLEX PROTEIN NUP155"/>
    <property type="match status" value="1"/>
</dbReference>
<dbReference type="OrthoDB" id="338970at2759"/>
<reference evidence="7 8" key="1">
    <citation type="submission" date="2014-06" db="EMBL/GenBank/DDBJ databases">
        <title>Evolutionary Origins and Diversification of the Mycorrhizal Mutualists.</title>
        <authorList>
            <consortium name="DOE Joint Genome Institute"/>
            <consortium name="Mycorrhizal Genomics Consortium"/>
            <person name="Kohler A."/>
            <person name="Kuo A."/>
            <person name="Nagy L.G."/>
            <person name="Floudas D."/>
            <person name="Copeland A."/>
            <person name="Barry K.W."/>
            <person name="Cichocki N."/>
            <person name="Veneault-Fourrey C."/>
            <person name="LaButti K."/>
            <person name="Lindquist E.A."/>
            <person name="Lipzen A."/>
            <person name="Lundell T."/>
            <person name="Morin E."/>
            <person name="Murat C."/>
            <person name="Riley R."/>
            <person name="Ohm R."/>
            <person name="Sun H."/>
            <person name="Tunlid A."/>
            <person name="Henrissat B."/>
            <person name="Grigoriev I.V."/>
            <person name="Hibbett D.S."/>
            <person name="Martin F."/>
        </authorList>
    </citation>
    <scope>NUCLEOTIDE SEQUENCE [LARGE SCALE GENOMIC DNA]</scope>
    <source>
        <strain evidence="7 8">SS14</strain>
    </source>
</reference>
<keyword evidence="3" id="KW-0813">Transport</keyword>
<dbReference type="InterPro" id="IPR042538">
    <property type="entry name" value="Nucleoporin_Nup155_C_3"/>
</dbReference>
<evidence type="ECO:0000259" key="5">
    <source>
        <dbReference type="Pfam" id="PF03177"/>
    </source>
</evidence>
<feature type="domain" description="Nucleoporin Nup133/Nup155-like C-terminal" evidence="5">
    <location>
        <begin position="652"/>
        <end position="1319"/>
    </location>
</feature>
<evidence type="ECO:0000256" key="3">
    <source>
        <dbReference type="ARBA" id="ARBA00022448"/>
    </source>
</evidence>
<evidence type="ECO:0000256" key="4">
    <source>
        <dbReference type="ARBA" id="ARBA00023242"/>
    </source>
</evidence>
<dbReference type="InterPro" id="IPR042533">
    <property type="entry name" value="Nucleoporin_Nup155_C_1"/>
</dbReference>
<evidence type="ECO:0000313" key="8">
    <source>
        <dbReference type="Proteomes" id="UP000054279"/>
    </source>
</evidence>
<dbReference type="Gene3D" id="1.20.58.1780">
    <property type="match status" value="1"/>
</dbReference>
<dbReference type="InterPro" id="IPR004870">
    <property type="entry name" value="Nucleoporin_Nup155"/>
</dbReference>
<dbReference type="GO" id="GO:0036228">
    <property type="term" value="P:protein localization to nuclear inner membrane"/>
    <property type="evidence" value="ECO:0007669"/>
    <property type="project" value="TreeGrafter"/>
</dbReference>
<dbReference type="Gene3D" id="1.25.40.440">
    <property type="entry name" value="Nucleoporin, helical domain, central subdomain"/>
    <property type="match status" value="1"/>
</dbReference>
<evidence type="ECO:0000259" key="6">
    <source>
        <dbReference type="Pfam" id="PF08801"/>
    </source>
</evidence>
<dbReference type="InterPro" id="IPR042537">
    <property type="entry name" value="Nucleoporin_Nup155_C_2"/>
</dbReference>
<comment type="subcellular location">
    <subcellularLocation>
        <location evidence="1">Nucleus</location>
    </subcellularLocation>
</comment>
<proteinExistence type="inferred from homology"/>
<comment type="similarity">
    <text evidence="2">Belongs to the non-repetitive/WGA-negative nucleoporin family.</text>
</comment>
<evidence type="ECO:0000313" key="7">
    <source>
        <dbReference type="EMBL" id="KIJ45543.1"/>
    </source>
</evidence>
<dbReference type="GO" id="GO:0006606">
    <property type="term" value="P:protein import into nucleus"/>
    <property type="evidence" value="ECO:0007669"/>
    <property type="project" value="TreeGrafter"/>
</dbReference>
<dbReference type="Pfam" id="PF03177">
    <property type="entry name" value="Nucleoporin_C"/>
    <property type="match status" value="1"/>
</dbReference>
<dbReference type="GO" id="GO:0006405">
    <property type="term" value="P:RNA export from nucleus"/>
    <property type="evidence" value="ECO:0007669"/>
    <property type="project" value="TreeGrafter"/>
</dbReference>
<evidence type="ECO:0008006" key="9">
    <source>
        <dbReference type="Google" id="ProtNLM"/>
    </source>
</evidence>
<accession>A0A0C9URQ9</accession>
<feature type="domain" description="Nucleoporin Nup133/Nup155-like N-terminal" evidence="6">
    <location>
        <begin position="94"/>
        <end position="554"/>
    </location>
</feature>
<dbReference type="InterPro" id="IPR007187">
    <property type="entry name" value="Nucleoporin_Nup133/Nup155_C"/>
</dbReference>
<dbReference type="PANTHER" id="PTHR10350:SF6">
    <property type="entry name" value="NUCLEAR PORE COMPLEX PROTEIN NUP155"/>
    <property type="match status" value="1"/>
</dbReference>
<organism evidence="7 8">
    <name type="scientific">Sphaerobolus stellatus (strain SS14)</name>
    <dbReference type="NCBI Taxonomy" id="990650"/>
    <lineage>
        <taxon>Eukaryota</taxon>
        <taxon>Fungi</taxon>
        <taxon>Dikarya</taxon>
        <taxon>Basidiomycota</taxon>
        <taxon>Agaricomycotina</taxon>
        <taxon>Agaricomycetes</taxon>
        <taxon>Phallomycetidae</taxon>
        <taxon>Geastrales</taxon>
        <taxon>Sphaerobolaceae</taxon>
        <taxon>Sphaerobolus</taxon>
    </lineage>
</organism>
<name>A0A0C9URQ9_SPHS4</name>
<dbReference type="GO" id="GO:0017056">
    <property type="term" value="F:structural constituent of nuclear pore"/>
    <property type="evidence" value="ECO:0007669"/>
    <property type="project" value="InterPro"/>
</dbReference>
<protein>
    <recommendedName>
        <fullName evidence="9">Nucleoporin</fullName>
    </recommendedName>
</protein>
<keyword evidence="8" id="KW-1185">Reference proteome</keyword>
<dbReference type="GO" id="GO:0044611">
    <property type="term" value="C:nuclear pore inner ring"/>
    <property type="evidence" value="ECO:0007669"/>
    <property type="project" value="TreeGrafter"/>
</dbReference>
<evidence type="ECO:0000256" key="2">
    <source>
        <dbReference type="ARBA" id="ARBA00007373"/>
    </source>
</evidence>
<dbReference type="Gene3D" id="1.25.40.450">
    <property type="entry name" value="Nucleoporin, helical domain, N-terminal subdomain"/>
    <property type="match status" value="1"/>
</dbReference>
<dbReference type="Pfam" id="PF08801">
    <property type="entry name" value="Nucleoporin_N"/>
    <property type="match status" value="1"/>
</dbReference>
<dbReference type="Gene3D" id="1.20.120.1880">
    <property type="entry name" value="Nucleoporin, helical C-terminal domain"/>
    <property type="match status" value="1"/>
</dbReference>
<dbReference type="HOGENOM" id="CLU_000429_0_1_1"/>
<dbReference type="EMBL" id="KN837111">
    <property type="protein sequence ID" value="KIJ45543.1"/>
    <property type="molecule type" value="Genomic_DNA"/>
</dbReference>
<dbReference type="InterPro" id="IPR014908">
    <property type="entry name" value="Nucleoporin_Nup133/Nup155_N"/>
</dbReference>
<keyword evidence="4" id="KW-0539">Nucleus</keyword>
<dbReference type="Proteomes" id="UP000054279">
    <property type="component" value="Unassembled WGS sequence"/>
</dbReference>
<dbReference type="GO" id="GO:0000972">
    <property type="term" value="P:transcription-dependent tethering of RNA polymerase II gene DNA at nuclear periphery"/>
    <property type="evidence" value="ECO:0007669"/>
    <property type="project" value="TreeGrafter"/>
</dbReference>
<evidence type="ECO:0000256" key="1">
    <source>
        <dbReference type="ARBA" id="ARBA00004123"/>
    </source>
</evidence>
<sequence length="1336" mass="148341">MASYRGASASYSFHPHASTSALFPKESAQNKPASTDLGMLAKARDILNGWMEKDAQMVPDLKDTLTGSSSAAYTIPPHRSWSPFFRPDGIEGFVSMPAGVFDEYDEVRPHCCMGIFPEIQRAWITLNNRLLLWNYNEGPEIGTFEDQPDVILHVGLVKAKQDVFIDDIRYLLVLSTAKQLILIGVAAIPLGGSSNGTPRLDVKLYDTGFTQPAKEMQSIVGTKNGRIFMCGAEDGYLYELEYRRNEGWFSNKINIVCHSTAGGLSSLLPAAFSSWGMGQSAEDRIISLVVDDERQCLYALTQRPQISMFYLGAKGDTLTPRSTLRNIVSDANRIMPMEAFTIVDLHVIAKGGRPQDDQPQLMAVTSNGTRLYFSKQRYMIGMEPDSLQLSHVRPPPQNLRHPPPGPLAALRGGYLPPTAPSSTASFAIRHIEGSTYSAGVTLARQSPGDDPERSDDIVCICPDVAALSSLGPTPAASYTQYPSYSNLAGGARTVLTEYASVLTISGNAWAMCEVPPIPTSKKAQETPISNLSNELVNQFSEPRRTFLIVTNTGLNVIVKRRAIDFLSASLIEEDMGNQAPVQDFFTSFGRDQACAMLFGLAAGNTFVASDFGPSHANSIVSNTAKALLFSQSGKPIFRESVGYGGDGNIVFSGRHAGFASYLMRIVRPIWLSYVTAGNTPQTLTSNVAESTLVSVQKNLESLRHFLATNPHLFDSSQGDVTGTTRATAEQEAWKAENASASVLKAVISPIIEAISFVLLLQDYGLPQIATACGEPTYKRLMALRYQDFITTKEGRDISRALVTALINQQIAQQISVDTISEVLQSRCGSFCSMEDVKYFKAQESLRKATETSNPDEKARCLHESLKLFVDGARIMDLQSLGEIVEDYRQCSYATGAIFLPLRCAQEFDPTNEGRDYWLAGCSGDADPRKPLYEKRWACYQICVDSLATLDTRVVDAVKRGQPATEQEAAQTRGYQLAFESQDQAFHSFFYDWLIKRGMTEELLEYRPPFLEEHLSREPRTLDKLNFLWQFYVKTDQALRAATVLSDIAQSQQFGLSLDRRIEYLTLAANNAKSHSSSETGRQEPAVEFLTDLEERLEVVQVQREVLHALLGKLGTPQGEDVPRIKRLENELLNITELYSEYAEPYNLYVMKLLIFKVSDHRDSRLTQSTWEAVIADARNGVAPEQQMANISAIVSALASRFFPSEAAFPLDIITLMLEKLALENRHVVSQGWTPRTLATGGVPYGSIFDAFQNMYESQIPPFNVQEAVQFLSSDIAILISDWLEEAIRPQSRVSRNDFPANLLDDAVNQYLRELDPQRTETRQLYENLRVRIRRSF</sequence>